<keyword evidence="1" id="KW-0863">Zinc-finger</keyword>
<sequence>MKRKYQGSTKVKRAHLQALRREFEVLEMKETETMNQYFARTLAIANRMSTQGETLQEVQVVEKILSSMPARLNYVVCSIEESNDVTTMSIDALQSSLIVQESRMKKQVESGEEQALKVSNPGRGSGRRRGRNNASRGRGRGRFNKLLLECFKCHKLGHYQSGCT</sequence>
<dbReference type="PANTHER" id="PTHR35317">
    <property type="entry name" value="OS04G0629600 PROTEIN"/>
    <property type="match status" value="1"/>
</dbReference>
<reference evidence="4 5" key="1">
    <citation type="journal article" date="2014" name="Am. J. Bot.">
        <title>Genome assembly and annotation for red clover (Trifolium pratense; Fabaceae).</title>
        <authorList>
            <person name="Istvanek J."/>
            <person name="Jaros M."/>
            <person name="Krenek A."/>
            <person name="Repkova J."/>
        </authorList>
    </citation>
    <scope>NUCLEOTIDE SEQUENCE [LARGE SCALE GENOMIC DNA]</scope>
    <source>
        <strain evidence="5">cv. Tatra</strain>
        <tissue evidence="4">Young leaves</tissue>
    </source>
</reference>
<dbReference type="Pfam" id="PF14223">
    <property type="entry name" value="Retrotran_gag_2"/>
    <property type="match status" value="1"/>
</dbReference>
<comment type="caution">
    <text evidence="4">The sequence shown here is derived from an EMBL/GenBank/DDBJ whole genome shotgun (WGS) entry which is preliminary data.</text>
</comment>
<keyword evidence="1" id="KW-0479">Metal-binding</keyword>
<dbReference type="PANTHER" id="PTHR35317:SF27">
    <property type="entry name" value="RETROVIRUS-RELATED POL POLYPROTEIN FROM TRANSPOSON TNT 1-94"/>
    <property type="match status" value="1"/>
</dbReference>
<evidence type="ECO:0000256" key="1">
    <source>
        <dbReference type="PROSITE-ProRule" id="PRU00047"/>
    </source>
</evidence>
<feature type="compositionally biased region" description="Basic residues" evidence="2">
    <location>
        <begin position="125"/>
        <end position="139"/>
    </location>
</feature>
<gene>
    <name evidence="4" type="ORF">L195_g043066</name>
</gene>
<reference evidence="4 5" key="2">
    <citation type="journal article" date="2017" name="Front. Plant Sci.">
        <title>Gene Classification and Mining of Molecular Markers Useful in Red Clover (Trifolium pratense) Breeding.</title>
        <authorList>
            <person name="Istvanek J."/>
            <person name="Dluhosova J."/>
            <person name="Dluhos P."/>
            <person name="Patkova L."/>
            <person name="Nedelnik J."/>
            <person name="Repkova J."/>
        </authorList>
    </citation>
    <scope>NUCLEOTIDE SEQUENCE [LARGE SCALE GENOMIC DNA]</scope>
    <source>
        <strain evidence="5">cv. Tatra</strain>
        <tissue evidence="4">Young leaves</tissue>
    </source>
</reference>
<dbReference type="AlphaFoldDB" id="A0A2K3M891"/>
<dbReference type="GO" id="GO:0008270">
    <property type="term" value="F:zinc ion binding"/>
    <property type="evidence" value="ECO:0007669"/>
    <property type="project" value="UniProtKB-KW"/>
</dbReference>
<evidence type="ECO:0000259" key="3">
    <source>
        <dbReference type="PROSITE" id="PS50158"/>
    </source>
</evidence>
<evidence type="ECO:0000313" key="4">
    <source>
        <dbReference type="EMBL" id="PNX86983.1"/>
    </source>
</evidence>
<feature type="region of interest" description="Disordered" evidence="2">
    <location>
        <begin position="109"/>
        <end position="139"/>
    </location>
</feature>
<keyword evidence="1" id="KW-0862">Zinc</keyword>
<evidence type="ECO:0000256" key="2">
    <source>
        <dbReference type="SAM" id="MobiDB-lite"/>
    </source>
</evidence>
<dbReference type="PROSITE" id="PS50158">
    <property type="entry name" value="ZF_CCHC"/>
    <property type="match status" value="1"/>
</dbReference>
<evidence type="ECO:0000313" key="5">
    <source>
        <dbReference type="Proteomes" id="UP000236291"/>
    </source>
</evidence>
<dbReference type="EMBL" id="ASHM01052666">
    <property type="protein sequence ID" value="PNX86983.1"/>
    <property type="molecule type" value="Genomic_DNA"/>
</dbReference>
<name>A0A2K3M891_TRIPR</name>
<organism evidence="4 5">
    <name type="scientific">Trifolium pratense</name>
    <name type="common">Red clover</name>
    <dbReference type="NCBI Taxonomy" id="57577"/>
    <lineage>
        <taxon>Eukaryota</taxon>
        <taxon>Viridiplantae</taxon>
        <taxon>Streptophyta</taxon>
        <taxon>Embryophyta</taxon>
        <taxon>Tracheophyta</taxon>
        <taxon>Spermatophyta</taxon>
        <taxon>Magnoliopsida</taxon>
        <taxon>eudicotyledons</taxon>
        <taxon>Gunneridae</taxon>
        <taxon>Pentapetalae</taxon>
        <taxon>rosids</taxon>
        <taxon>fabids</taxon>
        <taxon>Fabales</taxon>
        <taxon>Fabaceae</taxon>
        <taxon>Papilionoideae</taxon>
        <taxon>50 kb inversion clade</taxon>
        <taxon>NPAAA clade</taxon>
        <taxon>Hologalegina</taxon>
        <taxon>IRL clade</taxon>
        <taxon>Trifolieae</taxon>
        <taxon>Trifolium</taxon>
    </lineage>
</organism>
<proteinExistence type="predicted"/>
<dbReference type="STRING" id="57577.A0A2K3M891"/>
<dbReference type="GO" id="GO:0003676">
    <property type="term" value="F:nucleic acid binding"/>
    <property type="evidence" value="ECO:0007669"/>
    <property type="project" value="InterPro"/>
</dbReference>
<protein>
    <submittedName>
        <fullName evidence="4">Retrovirus-related Pol polyprotein from transposon TNT 1-94</fullName>
    </submittedName>
</protein>
<feature type="domain" description="CCHC-type" evidence="3">
    <location>
        <begin position="150"/>
        <end position="163"/>
    </location>
</feature>
<dbReference type="InterPro" id="IPR001878">
    <property type="entry name" value="Znf_CCHC"/>
</dbReference>
<dbReference type="Proteomes" id="UP000236291">
    <property type="component" value="Unassembled WGS sequence"/>
</dbReference>
<accession>A0A2K3M891</accession>